<gene>
    <name evidence="3" type="ORF">EBQ25_03340</name>
    <name evidence="2" type="ORF">EBQ26_01130</name>
</gene>
<evidence type="ECO:0000313" key="2">
    <source>
        <dbReference type="EMBL" id="RMX01408.1"/>
    </source>
</evidence>
<name>A0A3M6QE55_9BURK</name>
<accession>A0A3M6QF18</accession>
<protein>
    <submittedName>
        <fullName evidence="2">Uncharacterized protein</fullName>
    </submittedName>
</protein>
<sequence>MRKHTPETQVRLLEFLDGRSAVLLFRGSTSGWQEAKLPLQEGQQLAWLAMPYTSMGLRDALKSIRTEAFTTASEPPAPAPAPEPAPAVIHSGPGSLTRSLLKGASAPDIPAAPAEVSEAQKEADEQAKMPAWRRALLMVGRKPAEETPPSATPAPAPAPAVAVPQKPEPATPASRAEELLGTGKKAEATRQPQASLSVAPPVVRLSVEARGINQDVLERLQAVFPALRQMALVRFIGKLLGGAYLLRVGPSIFVLDSQAGWIVSLSSVSSIRKMVQTPGVLEAMEMQPLLSIVAEDVARQHFGKSNARNRKPLDVLVWELVSDALLDVRLQAKENLSFQLRRFPNFSQIEQVGPLDVQLAAICARMPQSIEDLVRAFPKNEQDVLRFIVLSVISGLAAVVPMPAQPSAPQQPVSVSGREKVAVRRGFFKSLLDKLF</sequence>
<feature type="region of interest" description="Disordered" evidence="1">
    <location>
        <begin position="70"/>
        <end position="128"/>
    </location>
</feature>
<dbReference type="Proteomes" id="UP000267521">
    <property type="component" value="Unassembled WGS sequence"/>
</dbReference>
<feature type="region of interest" description="Disordered" evidence="1">
    <location>
        <begin position="142"/>
        <end position="193"/>
    </location>
</feature>
<reference evidence="4 5" key="1">
    <citation type="submission" date="2018-10" db="EMBL/GenBank/DDBJ databases">
        <title>Comamonadaceae CDC group NO-1 genome sequencing and assembly.</title>
        <authorList>
            <person name="Bernier A.-M."/>
            <person name="Bernard K."/>
        </authorList>
    </citation>
    <scope>NUCLEOTIDE SEQUENCE [LARGE SCALE GENOMIC DNA]</scope>
    <source>
        <strain evidence="3 4">NML161473</strain>
        <strain evidence="2 5">NML970147</strain>
    </source>
</reference>
<feature type="compositionally biased region" description="Basic and acidic residues" evidence="1">
    <location>
        <begin position="118"/>
        <end position="127"/>
    </location>
</feature>
<comment type="caution">
    <text evidence="2">The sequence shown here is derived from an EMBL/GenBank/DDBJ whole genome shotgun (WGS) entry which is preliminary data.</text>
</comment>
<evidence type="ECO:0000313" key="3">
    <source>
        <dbReference type="EMBL" id="RMX01700.1"/>
    </source>
</evidence>
<keyword evidence="4" id="KW-1185">Reference proteome</keyword>
<dbReference type="EMBL" id="RDQM01000001">
    <property type="protein sequence ID" value="RMX01408.1"/>
    <property type="molecule type" value="Genomic_DNA"/>
</dbReference>
<evidence type="ECO:0000313" key="4">
    <source>
        <dbReference type="Proteomes" id="UP000267035"/>
    </source>
</evidence>
<dbReference type="EMBL" id="RDQL01000003">
    <property type="protein sequence ID" value="RMX01700.1"/>
    <property type="molecule type" value="Genomic_DNA"/>
</dbReference>
<dbReference type="AlphaFoldDB" id="A0A3M6QE55"/>
<dbReference type="Proteomes" id="UP000267035">
    <property type="component" value="Unassembled WGS sequence"/>
</dbReference>
<accession>A0A3M6QE55</accession>
<feature type="compositionally biased region" description="Pro residues" evidence="1">
    <location>
        <begin position="75"/>
        <end position="85"/>
    </location>
</feature>
<evidence type="ECO:0000313" key="5">
    <source>
        <dbReference type="Proteomes" id="UP000267521"/>
    </source>
</evidence>
<proteinExistence type="predicted"/>
<organism evidence="2 5">
    <name type="scientific">Allofranklinella schreckenbergeri</name>
    <dbReference type="NCBI Taxonomy" id="1076744"/>
    <lineage>
        <taxon>Bacteria</taxon>
        <taxon>Pseudomonadati</taxon>
        <taxon>Pseudomonadota</taxon>
        <taxon>Betaproteobacteria</taxon>
        <taxon>Burkholderiales</taxon>
        <taxon>Comamonadaceae</taxon>
        <taxon>Allofranklinella</taxon>
    </lineage>
</organism>
<evidence type="ECO:0000256" key="1">
    <source>
        <dbReference type="SAM" id="MobiDB-lite"/>
    </source>
</evidence>